<evidence type="ECO:0000256" key="3">
    <source>
        <dbReference type="ARBA" id="ARBA00022741"/>
    </source>
</evidence>
<dbReference type="GO" id="GO:0004674">
    <property type="term" value="F:protein serine/threonine kinase activity"/>
    <property type="evidence" value="ECO:0007669"/>
    <property type="project" value="UniProtKB-EC"/>
</dbReference>
<dbReference type="AlphaFoldDB" id="A0A8J3N6R9"/>
<evidence type="ECO:0000313" key="9">
    <source>
        <dbReference type="EMBL" id="GHO97868.1"/>
    </source>
</evidence>
<evidence type="ECO:0000256" key="5">
    <source>
        <dbReference type="ARBA" id="ARBA00022840"/>
    </source>
</evidence>
<evidence type="ECO:0000256" key="4">
    <source>
        <dbReference type="ARBA" id="ARBA00022777"/>
    </source>
</evidence>
<keyword evidence="2" id="KW-0808">Transferase</keyword>
<dbReference type="InterPro" id="IPR011990">
    <property type="entry name" value="TPR-like_helical_dom_sf"/>
</dbReference>
<feature type="compositionally biased region" description="Polar residues" evidence="7">
    <location>
        <begin position="377"/>
        <end position="390"/>
    </location>
</feature>
<feature type="compositionally biased region" description="Polar residues" evidence="7">
    <location>
        <begin position="7"/>
        <end position="34"/>
    </location>
</feature>
<dbReference type="EMBL" id="BNJK01000002">
    <property type="protein sequence ID" value="GHO97868.1"/>
    <property type="molecule type" value="Genomic_DNA"/>
</dbReference>
<evidence type="ECO:0000313" key="10">
    <source>
        <dbReference type="Proteomes" id="UP000597444"/>
    </source>
</evidence>
<organism evidence="9 10">
    <name type="scientific">Reticulibacter mediterranei</name>
    <dbReference type="NCBI Taxonomy" id="2778369"/>
    <lineage>
        <taxon>Bacteria</taxon>
        <taxon>Bacillati</taxon>
        <taxon>Chloroflexota</taxon>
        <taxon>Ktedonobacteria</taxon>
        <taxon>Ktedonobacterales</taxon>
        <taxon>Reticulibacteraceae</taxon>
        <taxon>Reticulibacter</taxon>
    </lineage>
</organism>
<dbReference type="EC" id="2.7.11.1" evidence="1"/>
<evidence type="ECO:0000256" key="2">
    <source>
        <dbReference type="ARBA" id="ARBA00022679"/>
    </source>
</evidence>
<comment type="caution">
    <text evidence="9">The sequence shown here is derived from an EMBL/GenBank/DDBJ whole genome shotgun (WGS) entry which is preliminary data.</text>
</comment>
<dbReference type="SUPFAM" id="SSF48452">
    <property type="entry name" value="TPR-like"/>
    <property type="match status" value="1"/>
</dbReference>
<evidence type="ECO:0000256" key="6">
    <source>
        <dbReference type="PROSITE-ProRule" id="PRU00339"/>
    </source>
</evidence>
<dbReference type="Gene3D" id="3.30.200.20">
    <property type="entry name" value="Phosphorylase Kinase, domain 1"/>
    <property type="match status" value="1"/>
</dbReference>
<dbReference type="GO" id="GO:0005524">
    <property type="term" value="F:ATP binding"/>
    <property type="evidence" value="ECO:0007669"/>
    <property type="project" value="UniProtKB-KW"/>
</dbReference>
<sequence>MGRGIESSFQTGDLTPNPQQAYTTQESGPSMSRDQSVAFCLGQQPHPMRAEEVICRHCGSLVAGTRLGVYQVQRQLGRGRNGSAYLATHVRSQQPVTIKMQPADASSASLWEAARKEVRTITSLRHPTILPVFSCTAWHPDVSASNSRPLHELMTAYPAQETYLLTLRQYVPVTLSQYAAHYERSELNLALRRRGVEPLGHLLRLLQQIGAALEVAHARGLVHGGVMPGNVLVDSHEHLWLSDFGLTRLLPPKGTYLAPELQIVGTACLQAGNMAPYWNAVTPASDQYMLGILCQQLFARLLQPAEFEHLQPVLQCATQKLPSQRFGGVDQFMHELIMRAGQTILSHERHTSSFEQQRLLSMPGQKVVSPTPVLPEVSSSNHTSSGNHALNYNPAASAPASPTDDWEKLGGKLFTSHDYHGAVKAYLHALELDAQKATLWLALGDAYFALENYAEALTSYEQAIQRNPNDPLAWSNRGTALDALGRHKEAEECYERADQLEG</sequence>
<dbReference type="PROSITE" id="PS50293">
    <property type="entry name" value="TPR_REGION"/>
    <property type="match status" value="2"/>
</dbReference>
<keyword evidence="10" id="KW-1185">Reference proteome</keyword>
<dbReference type="Pfam" id="PF00069">
    <property type="entry name" value="Pkinase"/>
    <property type="match status" value="1"/>
</dbReference>
<feature type="repeat" description="TPR" evidence="6">
    <location>
        <begin position="437"/>
        <end position="470"/>
    </location>
</feature>
<gene>
    <name evidence="9" type="ORF">KSF_079160</name>
</gene>
<reference evidence="9" key="1">
    <citation type="submission" date="2020-10" db="EMBL/GenBank/DDBJ databases">
        <title>Taxonomic study of unclassified bacteria belonging to the class Ktedonobacteria.</title>
        <authorList>
            <person name="Yabe S."/>
            <person name="Wang C.M."/>
            <person name="Zheng Y."/>
            <person name="Sakai Y."/>
            <person name="Cavaletti L."/>
            <person name="Monciardini P."/>
            <person name="Donadio S."/>
        </authorList>
    </citation>
    <scope>NUCLEOTIDE SEQUENCE</scope>
    <source>
        <strain evidence="9">ID150040</strain>
    </source>
</reference>
<feature type="region of interest" description="Disordered" evidence="7">
    <location>
        <begin position="365"/>
        <end position="404"/>
    </location>
</feature>
<feature type="region of interest" description="Disordered" evidence="7">
    <location>
        <begin position="1"/>
        <end position="34"/>
    </location>
</feature>
<dbReference type="PANTHER" id="PTHR43289">
    <property type="entry name" value="MITOGEN-ACTIVATED PROTEIN KINASE KINASE KINASE 20-RELATED"/>
    <property type="match status" value="1"/>
</dbReference>
<keyword evidence="5" id="KW-0067">ATP-binding</keyword>
<keyword evidence="3" id="KW-0547">Nucleotide-binding</keyword>
<accession>A0A8J3N6R9</accession>
<dbReference type="SMART" id="SM00028">
    <property type="entry name" value="TPR"/>
    <property type="match status" value="3"/>
</dbReference>
<keyword evidence="4" id="KW-0418">Kinase</keyword>
<dbReference type="Proteomes" id="UP000597444">
    <property type="component" value="Unassembled WGS sequence"/>
</dbReference>
<feature type="domain" description="Protein kinase" evidence="8">
    <location>
        <begin position="70"/>
        <end position="360"/>
    </location>
</feature>
<dbReference type="PROSITE" id="PS50011">
    <property type="entry name" value="PROTEIN_KINASE_DOM"/>
    <property type="match status" value="1"/>
</dbReference>
<dbReference type="SUPFAM" id="SSF56112">
    <property type="entry name" value="Protein kinase-like (PK-like)"/>
    <property type="match status" value="1"/>
</dbReference>
<dbReference type="InterPro" id="IPR000719">
    <property type="entry name" value="Prot_kinase_dom"/>
</dbReference>
<dbReference type="Gene3D" id="1.25.40.10">
    <property type="entry name" value="Tetratricopeptide repeat domain"/>
    <property type="match status" value="1"/>
</dbReference>
<evidence type="ECO:0000259" key="8">
    <source>
        <dbReference type="PROSITE" id="PS50011"/>
    </source>
</evidence>
<keyword evidence="6" id="KW-0802">TPR repeat</keyword>
<evidence type="ECO:0000256" key="1">
    <source>
        <dbReference type="ARBA" id="ARBA00012513"/>
    </source>
</evidence>
<dbReference type="SMART" id="SM00220">
    <property type="entry name" value="S_TKc"/>
    <property type="match status" value="1"/>
</dbReference>
<dbReference type="PANTHER" id="PTHR43289:SF6">
    <property type="entry name" value="SERINE_THREONINE-PROTEIN KINASE NEKL-3"/>
    <property type="match status" value="1"/>
</dbReference>
<dbReference type="Pfam" id="PF13432">
    <property type="entry name" value="TPR_16"/>
    <property type="match status" value="1"/>
</dbReference>
<proteinExistence type="predicted"/>
<dbReference type="InterPro" id="IPR011009">
    <property type="entry name" value="Kinase-like_dom_sf"/>
</dbReference>
<dbReference type="PROSITE" id="PS50005">
    <property type="entry name" value="TPR"/>
    <property type="match status" value="1"/>
</dbReference>
<protein>
    <recommendedName>
        <fullName evidence="1">non-specific serine/threonine protein kinase</fullName>
        <ecNumber evidence="1">2.7.11.1</ecNumber>
    </recommendedName>
</protein>
<evidence type="ECO:0000256" key="7">
    <source>
        <dbReference type="SAM" id="MobiDB-lite"/>
    </source>
</evidence>
<dbReference type="Gene3D" id="1.10.510.10">
    <property type="entry name" value="Transferase(Phosphotransferase) domain 1"/>
    <property type="match status" value="1"/>
</dbReference>
<name>A0A8J3N6R9_9CHLR</name>
<dbReference type="InterPro" id="IPR019734">
    <property type="entry name" value="TPR_rpt"/>
</dbReference>